<dbReference type="PANTHER" id="PTHR43213:SF5">
    <property type="entry name" value="BIFUNCTIONAL DTTP_UTP PYROPHOSPHATASE_METHYLTRANSFERASE PROTEIN-RELATED"/>
    <property type="match status" value="1"/>
</dbReference>
<dbReference type="InterPro" id="IPR003697">
    <property type="entry name" value="Maf-like"/>
</dbReference>
<comment type="catalytic activity">
    <reaction evidence="4">
        <text>a 2'-deoxyribonucleoside 5'-triphosphate + H2O = a 2'-deoxyribonucleoside 5'-phosphate + diphosphate + H(+)</text>
        <dbReference type="Rhea" id="RHEA:44644"/>
        <dbReference type="ChEBI" id="CHEBI:15377"/>
        <dbReference type="ChEBI" id="CHEBI:15378"/>
        <dbReference type="ChEBI" id="CHEBI:33019"/>
        <dbReference type="ChEBI" id="CHEBI:61560"/>
        <dbReference type="ChEBI" id="CHEBI:65317"/>
        <dbReference type="EC" id="3.6.1.9"/>
    </reaction>
</comment>
<dbReference type="SUPFAM" id="SSF52972">
    <property type="entry name" value="ITPase-like"/>
    <property type="match status" value="1"/>
</dbReference>
<comment type="similarity">
    <text evidence="4">Belongs to the Maf family.</text>
</comment>
<evidence type="ECO:0000256" key="4">
    <source>
        <dbReference type="HAMAP-Rule" id="MF_00528"/>
    </source>
</evidence>
<dbReference type="Gene3D" id="3.90.950.10">
    <property type="match status" value="1"/>
</dbReference>
<proteinExistence type="inferred from homology"/>
<keyword evidence="6" id="KW-1185">Reference proteome</keyword>
<comment type="subcellular location">
    <subcellularLocation>
        <location evidence="4">Cytoplasm</location>
    </subcellularLocation>
</comment>
<dbReference type="Proteomes" id="UP000649829">
    <property type="component" value="Unassembled WGS sequence"/>
</dbReference>
<dbReference type="HAMAP" id="MF_00528">
    <property type="entry name" value="Maf"/>
    <property type="match status" value="1"/>
</dbReference>
<dbReference type="PIRSF" id="PIRSF006305">
    <property type="entry name" value="Maf"/>
    <property type="match status" value="1"/>
</dbReference>
<dbReference type="CDD" id="cd00555">
    <property type="entry name" value="Maf"/>
    <property type="match status" value="1"/>
</dbReference>
<dbReference type="AlphaFoldDB" id="A0A917T3J7"/>
<reference evidence="5" key="1">
    <citation type="journal article" date="2014" name="Int. J. Syst. Evol. Microbiol.">
        <title>Complete genome sequence of Corynebacterium casei LMG S-19264T (=DSM 44701T), isolated from a smear-ripened cheese.</title>
        <authorList>
            <consortium name="US DOE Joint Genome Institute (JGI-PGF)"/>
            <person name="Walter F."/>
            <person name="Albersmeier A."/>
            <person name="Kalinowski J."/>
            <person name="Ruckert C."/>
        </authorList>
    </citation>
    <scope>NUCLEOTIDE SEQUENCE</scope>
    <source>
        <strain evidence="5">CGMCC 1.6293</strain>
    </source>
</reference>
<comment type="function">
    <text evidence="4">Nucleoside triphosphate pyrophosphatase. May have a dual role in cell division arrest and in preventing the incorporation of modified nucleotides into cellular nucleic acids.</text>
</comment>
<evidence type="ECO:0000313" key="5">
    <source>
        <dbReference type="EMBL" id="GGM07945.1"/>
    </source>
</evidence>
<keyword evidence="4" id="KW-0963">Cytoplasm</keyword>
<comment type="cofactor">
    <cofactor evidence="1 4">
        <name>a divalent metal cation</name>
        <dbReference type="ChEBI" id="CHEBI:60240"/>
    </cofactor>
</comment>
<dbReference type="RefSeq" id="WP_028286980.1">
    <property type="nucleotide sequence ID" value="NZ_BMLF01000002.1"/>
</dbReference>
<keyword evidence="2 4" id="KW-0378">Hydrolase</keyword>
<feature type="active site" description="Proton acceptor" evidence="4">
    <location>
        <position position="76"/>
    </location>
</feature>
<evidence type="ECO:0000256" key="1">
    <source>
        <dbReference type="ARBA" id="ARBA00001968"/>
    </source>
</evidence>
<keyword evidence="3 4" id="KW-0546">Nucleotide metabolism</keyword>
<organism evidence="5 6">
    <name type="scientific">Pseudooceanicola nanhaiensis</name>
    <dbReference type="NCBI Taxonomy" id="375761"/>
    <lineage>
        <taxon>Bacteria</taxon>
        <taxon>Pseudomonadati</taxon>
        <taxon>Pseudomonadota</taxon>
        <taxon>Alphaproteobacteria</taxon>
        <taxon>Rhodobacterales</taxon>
        <taxon>Paracoccaceae</taxon>
        <taxon>Pseudooceanicola</taxon>
    </lineage>
</organism>
<dbReference type="InterPro" id="IPR029001">
    <property type="entry name" value="ITPase-like_fam"/>
</dbReference>
<dbReference type="Pfam" id="PF02545">
    <property type="entry name" value="Maf"/>
    <property type="match status" value="1"/>
</dbReference>
<dbReference type="GO" id="GO:0009117">
    <property type="term" value="P:nucleotide metabolic process"/>
    <property type="evidence" value="ECO:0007669"/>
    <property type="project" value="UniProtKB-KW"/>
</dbReference>
<dbReference type="EMBL" id="BMLF01000002">
    <property type="protein sequence ID" value="GGM07945.1"/>
    <property type="molecule type" value="Genomic_DNA"/>
</dbReference>
<dbReference type="EC" id="3.6.1.9" evidence="4"/>
<sequence>MSQQIVLASGSAARAAMLEGAGVPFRVMKAAVDEDALREALLAEEVSPRDLSDALAEMKAIRVSARTPGALVIGSDQILALGSEVFTKQPDREAARAALMRLRGQRHSLYSAAVICEDGKPVWRHVSEVKLMMRMFSEEYLDAYLDRNWPGVSDAVGCYHYEGEGVRLFTQVTGDYHCILGMPLLPLLNYLTTRGVIAG</sequence>
<evidence type="ECO:0000256" key="2">
    <source>
        <dbReference type="ARBA" id="ARBA00022801"/>
    </source>
</evidence>
<name>A0A917T3J7_9RHOB</name>
<dbReference type="GO" id="GO:0005737">
    <property type="term" value="C:cytoplasm"/>
    <property type="evidence" value="ECO:0007669"/>
    <property type="project" value="UniProtKB-SubCell"/>
</dbReference>
<dbReference type="GO" id="GO:0047429">
    <property type="term" value="F:nucleoside triphosphate diphosphatase activity"/>
    <property type="evidence" value="ECO:0007669"/>
    <property type="project" value="UniProtKB-EC"/>
</dbReference>
<evidence type="ECO:0000256" key="3">
    <source>
        <dbReference type="ARBA" id="ARBA00023080"/>
    </source>
</evidence>
<comment type="catalytic activity">
    <reaction evidence="4">
        <text>a ribonucleoside 5'-triphosphate + H2O = a ribonucleoside 5'-phosphate + diphosphate + H(+)</text>
        <dbReference type="Rhea" id="RHEA:23996"/>
        <dbReference type="ChEBI" id="CHEBI:15377"/>
        <dbReference type="ChEBI" id="CHEBI:15378"/>
        <dbReference type="ChEBI" id="CHEBI:33019"/>
        <dbReference type="ChEBI" id="CHEBI:58043"/>
        <dbReference type="ChEBI" id="CHEBI:61557"/>
        <dbReference type="EC" id="3.6.1.9"/>
    </reaction>
</comment>
<dbReference type="PANTHER" id="PTHR43213">
    <property type="entry name" value="BIFUNCTIONAL DTTP/UTP PYROPHOSPHATASE/METHYLTRANSFERASE PROTEIN-RELATED"/>
    <property type="match status" value="1"/>
</dbReference>
<protein>
    <recommendedName>
        <fullName evidence="4">Nucleoside triphosphate pyrophosphatase</fullName>
        <ecNumber evidence="4">3.6.1.9</ecNumber>
    </recommendedName>
    <alternativeName>
        <fullName evidence="4">Nucleotide pyrophosphatase</fullName>
        <shortName evidence="4">Nucleotide PPase</shortName>
    </alternativeName>
</protein>
<reference evidence="5" key="2">
    <citation type="submission" date="2020-09" db="EMBL/GenBank/DDBJ databases">
        <authorList>
            <person name="Sun Q."/>
            <person name="Zhou Y."/>
        </authorList>
    </citation>
    <scope>NUCLEOTIDE SEQUENCE</scope>
    <source>
        <strain evidence="5">CGMCC 1.6293</strain>
    </source>
</reference>
<comment type="caution">
    <text evidence="5">The sequence shown here is derived from an EMBL/GenBank/DDBJ whole genome shotgun (WGS) entry which is preliminary data.</text>
</comment>
<accession>A0A917T3J7</accession>
<comment type="caution">
    <text evidence="4">Lacks conserved residue(s) required for the propagation of feature annotation.</text>
</comment>
<gene>
    <name evidence="5" type="ORF">GCM10011534_32420</name>
</gene>
<evidence type="ECO:0000313" key="6">
    <source>
        <dbReference type="Proteomes" id="UP000649829"/>
    </source>
</evidence>